<dbReference type="SUPFAM" id="SSF54695">
    <property type="entry name" value="POZ domain"/>
    <property type="match status" value="1"/>
</dbReference>
<sequence>MSSFVVCSITALMEDIAVVFDDTAATEIQVNAGVLMLASPIFKSVKEAVCKKIQLPGKDPQEFRTLISFLLPGSGRLQTLSVENVDFLLKWCQEYCIDALRCECLEFIRK</sequence>
<dbReference type="Pfam" id="PF00651">
    <property type="entry name" value="BTB"/>
    <property type="match status" value="1"/>
</dbReference>
<name>A0A812JIY9_9DINO</name>
<organism evidence="2 3">
    <name type="scientific">Symbiodinium natans</name>
    <dbReference type="NCBI Taxonomy" id="878477"/>
    <lineage>
        <taxon>Eukaryota</taxon>
        <taxon>Sar</taxon>
        <taxon>Alveolata</taxon>
        <taxon>Dinophyceae</taxon>
        <taxon>Suessiales</taxon>
        <taxon>Symbiodiniaceae</taxon>
        <taxon>Symbiodinium</taxon>
    </lineage>
</organism>
<accession>A0A812JIY9</accession>
<dbReference type="InterPro" id="IPR011333">
    <property type="entry name" value="SKP1/BTB/POZ_sf"/>
</dbReference>
<dbReference type="PROSITE" id="PS50097">
    <property type="entry name" value="BTB"/>
    <property type="match status" value="1"/>
</dbReference>
<comment type="caution">
    <text evidence="2">The sequence shown here is derived from an EMBL/GenBank/DDBJ whole genome shotgun (WGS) entry which is preliminary data.</text>
</comment>
<reference evidence="2" key="1">
    <citation type="submission" date="2021-02" db="EMBL/GenBank/DDBJ databases">
        <authorList>
            <person name="Dougan E. K."/>
            <person name="Rhodes N."/>
            <person name="Thang M."/>
            <person name="Chan C."/>
        </authorList>
    </citation>
    <scope>NUCLEOTIDE SEQUENCE</scope>
</reference>
<evidence type="ECO:0000313" key="2">
    <source>
        <dbReference type="EMBL" id="CAE7207772.1"/>
    </source>
</evidence>
<dbReference type="EMBL" id="CAJNDS010000449">
    <property type="protein sequence ID" value="CAE7207772.1"/>
    <property type="molecule type" value="Genomic_DNA"/>
</dbReference>
<evidence type="ECO:0000313" key="3">
    <source>
        <dbReference type="Proteomes" id="UP000604046"/>
    </source>
</evidence>
<proteinExistence type="predicted"/>
<dbReference type="Gene3D" id="3.30.710.10">
    <property type="entry name" value="Potassium Channel Kv1.1, Chain A"/>
    <property type="match status" value="1"/>
</dbReference>
<evidence type="ECO:0000259" key="1">
    <source>
        <dbReference type="PROSITE" id="PS50097"/>
    </source>
</evidence>
<feature type="domain" description="BTB" evidence="1">
    <location>
        <begin position="14"/>
        <end position="79"/>
    </location>
</feature>
<dbReference type="AlphaFoldDB" id="A0A812JIY9"/>
<keyword evidence="3" id="KW-1185">Reference proteome</keyword>
<dbReference type="InterPro" id="IPR000210">
    <property type="entry name" value="BTB/POZ_dom"/>
</dbReference>
<dbReference type="Proteomes" id="UP000604046">
    <property type="component" value="Unassembled WGS sequence"/>
</dbReference>
<dbReference type="OrthoDB" id="423199at2759"/>
<gene>
    <name evidence="2" type="primary">1a</name>
    <name evidence="2" type="ORF">SNAT2548_LOCUS6732</name>
</gene>
<protein>
    <submittedName>
        <fullName evidence="2">1a protein</fullName>
    </submittedName>
</protein>